<proteinExistence type="predicted"/>
<reference evidence="2" key="1">
    <citation type="submission" date="2018-06" db="EMBL/GenBank/DDBJ databases">
        <authorList>
            <person name="Zhirakovskaya E."/>
        </authorList>
    </citation>
    <scope>NUCLEOTIDE SEQUENCE</scope>
</reference>
<keyword evidence="1" id="KW-1133">Transmembrane helix</keyword>
<evidence type="ECO:0000313" key="2">
    <source>
        <dbReference type="EMBL" id="VAW34153.1"/>
    </source>
</evidence>
<keyword evidence="1" id="KW-0472">Membrane</keyword>
<feature type="transmembrane region" description="Helical" evidence="1">
    <location>
        <begin position="35"/>
        <end position="53"/>
    </location>
</feature>
<dbReference type="EMBL" id="UOEW01000062">
    <property type="protein sequence ID" value="VAW34153.1"/>
    <property type="molecule type" value="Genomic_DNA"/>
</dbReference>
<gene>
    <name evidence="2" type="ORF">MNBD_GAMMA01-173</name>
</gene>
<sequence length="127" mass="14731">MLKISSGQWFDLNKLGLGVICVIALLVLFYPFNLWIILLLELILAANAYYLVINIHRNKNLSIILNSDDQWFLELNGDMFACELKDYWLQTGQIFIWLKGSNKSVSFILMRSIIGSQKFSQLRTQIK</sequence>
<dbReference type="AlphaFoldDB" id="A0A3B0V184"/>
<protein>
    <recommendedName>
        <fullName evidence="3">Toxin CptA</fullName>
    </recommendedName>
</protein>
<keyword evidence="1" id="KW-0812">Transmembrane</keyword>
<feature type="transmembrane region" description="Helical" evidence="1">
    <location>
        <begin position="12"/>
        <end position="29"/>
    </location>
</feature>
<name>A0A3B0V184_9ZZZZ</name>
<accession>A0A3B0V184</accession>
<evidence type="ECO:0008006" key="3">
    <source>
        <dbReference type="Google" id="ProtNLM"/>
    </source>
</evidence>
<evidence type="ECO:0000256" key="1">
    <source>
        <dbReference type="SAM" id="Phobius"/>
    </source>
</evidence>
<organism evidence="2">
    <name type="scientific">hydrothermal vent metagenome</name>
    <dbReference type="NCBI Taxonomy" id="652676"/>
    <lineage>
        <taxon>unclassified sequences</taxon>
        <taxon>metagenomes</taxon>
        <taxon>ecological metagenomes</taxon>
    </lineage>
</organism>